<proteinExistence type="predicted"/>
<dbReference type="InterPro" id="IPR011059">
    <property type="entry name" value="Metal-dep_hydrolase_composite"/>
</dbReference>
<feature type="domain" description="Amidohydrolase-related" evidence="1">
    <location>
        <begin position="65"/>
        <end position="406"/>
    </location>
</feature>
<dbReference type="CDD" id="cd01299">
    <property type="entry name" value="Met_dep_hydrolase_A"/>
    <property type="match status" value="1"/>
</dbReference>
<keyword evidence="3" id="KW-1185">Reference proteome</keyword>
<dbReference type="RefSeq" id="WP_322411439.1">
    <property type="nucleotide sequence ID" value="NZ_CP139779.1"/>
</dbReference>
<dbReference type="InterPro" id="IPR006680">
    <property type="entry name" value="Amidohydro-rel"/>
</dbReference>
<evidence type="ECO:0000313" key="3">
    <source>
        <dbReference type="Proteomes" id="UP001324533"/>
    </source>
</evidence>
<dbReference type="InterPro" id="IPR051781">
    <property type="entry name" value="Metallo-dep_Hydrolase"/>
</dbReference>
<organism evidence="2 3">
    <name type="scientific">Microbacterium invictum</name>
    <dbReference type="NCBI Taxonomy" id="515415"/>
    <lineage>
        <taxon>Bacteria</taxon>
        <taxon>Bacillati</taxon>
        <taxon>Actinomycetota</taxon>
        <taxon>Actinomycetes</taxon>
        <taxon>Micrococcales</taxon>
        <taxon>Microbacteriaceae</taxon>
        <taxon>Microbacterium</taxon>
    </lineage>
</organism>
<dbReference type="PANTHER" id="PTHR43135:SF3">
    <property type="entry name" value="ALPHA-D-RIBOSE 1-METHYLPHOSPHONATE 5-TRIPHOSPHATE DIPHOSPHATASE"/>
    <property type="match status" value="1"/>
</dbReference>
<dbReference type="Pfam" id="PF01979">
    <property type="entry name" value="Amidohydro_1"/>
    <property type="match status" value="1"/>
</dbReference>
<dbReference type="Gene3D" id="2.30.40.10">
    <property type="entry name" value="Urease, subunit C, domain 1"/>
    <property type="match status" value="1"/>
</dbReference>
<evidence type="ECO:0000313" key="2">
    <source>
        <dbReference type="EMBL" id="WQB71321.1"/>
    </source>
</evidence>
<dbReference type="InterPro" id="IPR057744">
    <property type="entry name" value="OTAase-like"/>
</dbReference>
<name>A0ABZ0VCF7_9MICO</name>
<sequence length="418" mass="43277">MSGAVPSLPTRGDAVLVGLHLIDGVDPAPRGGLALVIEEGRIARITTPDDAVRGAARVIDLDGAFVMPGLINMHTHFSLSLPGAGGDVVSGLSPHELSLYMADGARRTLLSGVTTVRCVAEKGGADFALRRAIAAGHVPGPRIYTAGRALCCTGGHGFDGDDTLECDGADAFARGVRSQVKAGADLIKLMISGGIAGEHEEITTPQLTREEMAAAISTAHAWGRKVTAHAGPAAIIAEAVQLGLDCVEHGYELTPEVARLMAAHGTALVPTLVVTRASAFFDDLGVPAWMQQRSLGAGPRHMASYRHALDAGVEVLLGSDMPPFWDFEGTSAVVRELEHMQAGGLAAPDAVRAATAAPARWLGADGELGTLTPGRWADLVVTPGDPTTDVTALRDLDLVMKGGVVVRDDQGRARGAFA</sequence>
<reference evidence="2 3" key="1">
    <citation type="submission" date="2023-06" db="EMBL/GenBank/DDBJ databases">
        <title>Rock-solubilizing bacteria, Microbacterium invictum, promotes re-establishment of vegetation in rocky wasteland by accelerating rock bio-weathering and reshaping soil bacterial community.</title>
        <authorList>
            <person name="Liu C."/>
        </authorList>
    </citation>
    <scope>NUCLEOTIDE SEQUENCE [LARGE SCALE GENOMIC DNA]</scope>
    <source>
        <strain evidence="2 3">X-18</strain>
    </source>
</reference>
<dbReference type="SUPFAM" id="SSF51338">
    <property type="entry name" value="Composite domain of metallo-dependent hydrolases"/>
    <property type="match status" value="1"/>
</dbReference>
<dbReference type="SUPFAM" id="SSF51556">
    <property type="entry name" value="Metallo-dependent hydrolases"/>
    <property type="match status" value="1"/>
</dbReference>
<protein>
    <submittedName>
        <fullName evidence="2">Amidohydrolase family protein</fullName>
    </submittedName>
</protein>
<evidence type="ECO:0000259" key="1">
    <source>
        <dbReference type="Pfam" id="PF01979"/>
    </source>
</evidence>
<gene>
    <name evidence="2" type="ORF">T9R20_04960</name>
</gene>
<dbReference type="Gene3D" id="3.20.20.140">
    <property type="entry name" value="Metal-dependent hydrolases"/>
    <property type="match status" value="1"/>
</dbReference>
<dbReference type="InterPro" id="IPR032466">
    <property type="entry name" value="Metal_Hydrolase"/>
</dbReference>
<dbReference type="PANTHER" id="PTHR43135">
    <property type="entry name" value="ALPHA-D-RIBOSE 1-METHYLPHOSPHONATE 5-TRIPHOSPHATE DIPHOSPHATASE"/>
    <property type="match status" value="1"/>
</dbReference>
<accession>A0ABZ0VCF7</accession>
<dbReference type="Proteomes" id="UP001324533">
    <property type="component" value="Chromosome"/>
</dbReference>
<dbReference type="EMBL" id="CP139779">
    <property type="protein sequence ID" value="WQB71321.1"/>
    <property type="molecule type" value="Genomic_DNA"/>
</dbReference>